<keyword evidence="1" id="KW-0175">Coiled coil</keyword>
<reference evidence="3 4" key="1">
    <citation type="submission" date="2019-12" db="EMBL/GenBank/DDBJ databases">
        <title>Defluviitalea raffinosedens, isolated from a biogas fermenter, genome sequencing and characterization.</title>
        <authorList>
            <person name="Rettenmaier R."/>
            <person name="Schneider M."/>
            <person name="Neuhaus K."/>
            <person name="Liebl W."/>
            <person name="Zverlov V."/>
        </authorList>
    </citation>
    <scope>NUCLEOTIDE SEQUENCE [LARGE SCALE GENOMIC DNA]</scope>
    <source>
        <strain evidence="3 4">249c-K6</strain>
    </source>
</reference>
<dbReference type="InterPro" id="IPR007060">
    <property type="entry name" value="FtsL/DivIC"/>
</dbReference>
<keyword evidence="2" id="KW-0812">Transmembrane</keyword>
<feature type="transmembrane region" description="Helical" evidence="2">
    <location>
        <begin position="24"/>
        <end position="41"/>
    </location>
</feature>
<evidence type="ECO:0000256" key="1">
    <source>
        <dbReference type="SAM" id="Coils"/>
    </source>
</evidence>
<keyword evidence="2" id="KW-0472">Membrane</keyword>
<proteinExistence type="predicted"/>
<keyword evidence="2" id="KW-1133">Transmembrane helix</keyword>
<evidence type="ECO:0008006" key="5">
    <source>
        <dbReference type="Google" id="ProtNLM"/>
    </source>
</evidence>
<feature type="coiled-coil region" evidence="1">
    <location>
        <begin position="50"/>
        <end position="77"/>
    </location>
</feature>
<evidence type="ECO:0000313" key="3">
    <source>
        <dbReference type="EMBL" id="KAE9636208.1"/>
    </source>
</evidence>
<keyword evidence="4" id="KW-1185">Reference proteome</keyword>
<dbReference type="Proteomes" id="UP000483018">
    <property type="component" value="Unassembled WGS sequence"/>
</dbReference>
<evidence type="ECO:0000313" key="4">
    <source>
        <dbReference type="Proteomes" id="UP000483018"/>
    </source>
</evidence>
<name>A0A7C8HGJ7_9FIRM</name>
<comment type="caution">
    <text evidence="3">The sequence shown here is derived from an EMBL/GenBank/DDBJ whole genome shotgun (WGS) entry which is preliminary data.</text>
</comment>
<protein>
    <recommendedName>
        <fullName evidence="5">Septum formation initiator family protein</fullName>
    </recommendedName>
</protein>
<sequence>MHWMIKRGKEGIVLSRRKRQKKRFISWNVLFLAMFFGMIAFKTYDLQKINRGLEKQKAEYSEKIQLAQEEQELLLKEKEYIQSDIYVEKVAREKLGMVKEDEIVFMEKTE</sequence>
<accession>A0A7C8HGJ7</accession>
<dbReference type="EMBL" id="WSLF01000002">
    <property type="protein sequence ID" value="KAE9636208.1"/>
    <property type="molecule type" value="Genomic_DNA"/>
</dbReference>
<evidence type="ECO:0000256" key="2">
    <source>
        <dbReference type="SAM" id="Phobius"/>
    </source>
</evidence>
<gene>
    <name evidence="3" type="ORF">GND95_03545</name>
</gene>
<dbReference type="Pfam" id="PF04977">
    <property type="entry name" value="DivIC"/>
    <property type="match status" value="1"/>
</dbReference>
<dbReference type="AlphaFoldDB" id="A0A7C8HGJ7"/>
<organism evidence="3 4">
    <name type="scientific">Defluviitalea raffinosedens</name>
    <dbReference type="NCBI Taxonomy" id="1450156"/>
    <lineage>
        <taxon>Bacteria</taxon>
        <taxon>Bacillati</taxon>
        <taxon>Bacillota</taxon>
        <taxon>Clostridia</taxon>
        <taxon>Lachnospirales</taxon>
        <taxon>Defluviitaleaceae</taxon>
        <taxon>Defluviitalea</taxon>
    </lineage>
</organism>